<dbReference type="Proteomes" id="UP000324222">
    <property type="component" value="Unassembled WGS sequence"/>
</dbReference>
<reference evidence="1 2" key="1">
    <citation type="submission" date="2019-05" db="EMBL/GenBank/DDBJ databases">
        <title>Another draft genome of Portunus trituberculatus and its Hox gene families provides insights of decapod evolution.</title>
        <authorList>
            <person name="Jeong J.-H."/>
            <person name="Song I."/>
            <person name="Kim S."/>
            <person name="Choi T."/>
            <person name="Kim D."/>
            <person name="Ryu S."/>
            <person name="Kim W."/>
        </authorList>
    </citation>
    <scope>NUCLEOTIDE SEQUENCE [LARGE SCALE GENOMIC DNA]</scope>
    <source>
        <tissue evidence="1">Muscle</tissue>
    </source>
</reference>
<name>A0A5B7FDX8_PORTR</name>
<dbReference type="EMBL" id="VSRR010005782">
    <property type="protein sequence ID" value="MPC43333.1"/>
    <property type="molecule type" value="Genomic_DNA"/>
</dbReference>
<proteinExistence type="predicted"/>
<evidence type="ECO:0000313" key="2">
    <source>
        <dbReference type="Proteomes" id="UP000324222"/>
    </source>
</evidence>
<comment type="caution">
    <text evidence="1">The sequence shown here is derived from an EMBL/GenBank/DDBJ whole genome shotgun (WGS) entry which is preliminary data.</text>
</comment>
<accession>A0A5B7FDX8</accession>
<organism evidence="1 2">
    <name type="scientific">Portunus trituberculatus</name>
    <name type="common">Swimming crab</name>
    <name type="synonym">Neptunus trituberculatus</name>
    <dbReference type="NCBI Taxonomy" id="210409"/>
    <lineage>
        <taxon>Eukaryota</taxon>
        <taxon>Metazoa</taxon>
        <taxon>Ecdysozoa</taxon>
        <taxon>Arthropoda</taxon>
        <taxon>Crustacea</taxon>
        <taxon>Multicrustacea</taxon>
        <taxon>Malacostraca</taxon>
        <taxon>Eumalacostraca</taxon>
        <taxon>Eucarida</taxon>
        <taxon>Decapoda</taxon>
        <taxon>Pleocyemata</taxon>
        <taxon>Brachyura</taxon>
        <taxon>Eubrachyura</taxon>
        <taxon>Portunoidea</taxon>
        <taxon>Portunidae</taxon>
        <taxon>Portuninae</taxon>
        <taxon>Portunus</taxon>
    </lineage>
</organism>
<evidence type="ECO:0000313" key="1">
    <source>
        <dbReference type="EMBL" id="MPC43333.1"/>
    </source>
</evidence>
<sequence>MTYICFTVIYTTNNMEEEEEEEEEEEVVVEGFLVRYTSPSPPSTRAHRGWRGVEEWQLLSASVVPSVSASPCSLSATLTPLYTHQQVQAKRAIASQQFAERGLFLEPGTGRPDTHGPGKVRQVYAEVPGSKHVFTPPI</sequence>
<gene>
    <name evidence="1" type="ORF">E2C01_036977</name>
</gene>
<dbReference type="AlphaFoldDB" id="A0A5B7FDX8"/>
<protein>
    <submittedName>
        <fullName evidence="1">Uncharacterized protein</fullName>
    </submittedName>
</protein>
<keyword evidence="2" id="KW-1185">Reference proteome</keyword>